<dbReference type="PANTHER" id="PTHR44191">
    <property type="entry name" value="TRANSCRIPTION FACTOR KUA1"/>
    <property type="match status" value="1"/>
</dbReference>
<keyword evidence="12" id="KW-1185">Reference proteome</keyword>
<dbReference type="EMBL" id="CM007385">
    <property type="protein sequence ID" value="ONK70009.1"/>
    <property type="molecule type" value="Genomic_DNA"/>
</dbReference>
<keyword evidence="3" id="KW-0238">DNA-binding</keyword>
<organism evidence="11 12">
    <name type="scientific">Asparagus officinalis</name>
    <name type="common">Garden asparagus</name>
    <dbReference type="NCBI Taxonomy" id="4686"/>
    <lineage>
        <taxon>Eukaryota</taxon>
        <taxon>Viridiplantae</taxon>
        <taxon>Streptophyta</taxon>
        <taxon>Embryophyta</taxon>
        <taxon>Tracheophyta</taxon>
        <taxon>Spermatophyta</taxon>
        <taxon>Magnoliopsida</taxon>
        <taxon>Liliopsida</taxon>
        <taxon>Asparagales</taxon>
        <taxon>Asparagaceae</taxon>
        <taxon>Asparagoideae</taxon>
        <taxon>Asparagus</taxon>
    </lineage>
</organism>
<evidence type="ECO:0000256" key="3">
    <source>
        <dbReference type="ARBA" id="ARBA00023125"/>
    </source>
</evidence>
<dbReference type="PROSITE" id="PS51294">
    <property type="entry name" value="HTH_MYB"/>
    <property type="match status" value="1"/>
</dbReference>
<dbReference type="InterPro" id="IPR009057">
    <property type="entry name" value="Homeodomain-like_sf"/>
</dbReference>
<name>A0A5P1EZM9_ASPOF</name>
<dbReference type="GO" id="GO:0009744">
    <property type="term" value="P:response to sucrose"/>
    <property type="evidence" value="ECO:0007669"/>
    <property type="project" value="UniProtKB-ARBA"/>
</dbReference>
<dbReference type="CDD" id="cd00167">
    <property type="entry name" value="SANT"/>
    <property type="match status" value="1"/>
</dbReference>
<evidence type="ECO:0000256" key="1">
    <source>
        <dbReference type="ARBA" id="ARBA00004123"/>
    </source>
</evidence>
<proteinExistence type="predicted"/>
<dbReference type="InterPro" id="IPR001878">
    <property type="entry name" value="Znf_CCHC"/>
</dbReference>
<gene>
    <name evidence="11" type="ORF">A4U43_C05F29260</name>
</gene>
<dbReference type="InterPro" id="IPR017930">
    <property type="entry name" value="Myb_dom"/>
</dbReference>
<dbReference type="GO" id="GO:0005634">
    <property type="term" value="C:nucleus"/>
    <property type="evidence" value="ECO:0007669"/>
    <property type="project" value="UniProtKB-SubCell"/>
</dbReference>
<dbReference type="FunFam" id="1.10.10.60:FF:000009">
    <property type="entry name" value="transcription factor MYB1R1"/>
    <property type="match status" value="1"/>
</dbReference>
<reference evidence="12" key="1">
    <citation type="journal article" date="2017" name="Nat. Commun.">
        <title>The asparagus genome sheds light on the origin and evolution of a young Y chromosome.</title>
        <authorList>
            <person name="Harkess A."/>
            <person name="Zhou J."/>
            <person name="Xu C."/>
            <person name="Bowers J.E."/>
            <person name="Van der Hulst R."/>
            <person name="Ayyampalayam S."/>
            <person name="Mercati F."/>
            <person name="Riccardi P."/>
            <person name="McKain M.R."/>
            <person name="Kakrana A."/>
            <person name="Tang H."/>
            <person name="Ray J."/>
            <person name="Groenendijk J."/>
            <person name="Arikit S."/>
            <person name="Mathioni S.M."/>
            <person name="Nakano M."/>
            <person name="Shan H."/>
            <person name="Telgmann-Rauber A."/>
            <person name="Kanno A."/>
            <person name="Yue Z."/>
            <person name="Chen H."/>
            <person name="Li W."/>
            <person name="Chen Y."/>
            <person name="Xu X."/>
            <person name="Zhang Y."/>
            <person name="Luo S."/>
            <person name="Chen H."/>
            <person name="Gao J."/>
            <person name="Mao Z."/>
            <person name="Pires J.C."/>
            <person name="Luo M."/>
            <person name="Kudrna D."/>
            <person name="Wing R.A."/>
            <person name="Meyers B.C."/>
            <person name="Yi K."/>
            <person name="Kong H."/>
            <person name="Lavrijsen P."/>
            <person name="Sunseri F."/>
            <person name="Falavigna A."/>
            <person name="Ye Y."/>
            <person name="Leebens-Mack J.H."/>
            <person name="Chen G."/>
        </authorList>
    </citation>
    <scope>NUCLEOTIDE SEQUENCE [LARGE SCALE GENOMIC DNA]</scope>
    <source>
        <strain evidence="12">cv. DH0086</strain>
    </source>
</reference>
<evidence type="ECO:0000313" key="12">
    <source>
        <dbReference type="Proteomes" id="UP000243459"/>
    </source>
</evidence>
<keyword evidence="5" id="KW-0539">Nucleus</keyword>
<feature type="domain" description="Myb-like" evidence="7">
    <location>
        <begin position="99"/>
        <end position="151"/>
    </location>
</feature>
<evidence type="ECO:0000256" key="2">
    <source>
        <dbReference type="ARBA" id="ARBA00023015"/>
    </source>
</evidence>
<dbReference type="AlphaFoldDB" id="A0A5P1EZM9"/>
<dbReference type="InterPro" id="IPR017884">
    <property type="entry name" value="SANT_dom"/>
</dbReference>
<dbReference type="GO" id="GO:0003677">
    <property type="term" value="F:DNA binding"/>
    <property type="evidence" value="ECO:0007669"/>
    <property type="project" value="UniProtKB-KW"/>
</dbReference>
<dbReference type="PANTHER" id="PTHR44191:SF62">
    <property type="entry name" value="OS04G0341900 PROTEIN"/>
    <property type="match status" value="1"/>
</dbReference>
<feature type="domain" description="SANT" evidence="9">
    <location>
        <begin position="107"/>
        <end position="155"/>
    </location>
</feature>
<sequence>MGRKCSHCGNNGHNSRTCNSQKGILGGGGGVRLFGVQIYIGSSPMKKSFSMDCLSSSYNYNTSSSPSSSSSSSSLLCIEETPEKISSGYLSDGLIGRAQERKKGVPWTQEEHRAFLVGLEKLGKGDWRGISRNFVTSRTPTQVASHAQKYFLRQNSINKKKRRSSLFDVGSKIDLNSSLEQEKCVNLMPSSSPLPDLELSMSSRPMHPSTTGSSSLLVETIRVT</sequence>
<evidence type="ECO:0000259" key="10">
    <source>
        <dbReference type="PROSITE" id="PS51294"/>
    </source>
</evidence>
<dbReference type="PROSITE" id="PS50090">
    <property type="entry name" value="MYB_LIKE"/>
    <property type="match status" value="1"/>
</dbReference>
<keyword evidence="2" id="KW-0805">Transcription regulation</keyword>
<dbReference type="Gramene" id="ONK70009">
    <property type="protein sequence ID" value="ONK70009"/>
    <property type="gene ID" value="A4U43_C05F29260"/>
</dbReference>
<dbReference type="Proteomes" id="UP000243459">
    <property type="component" value="Chromosome 5"/>
</dbReference>
<dbReference type="InterPro" id="IPR001005">
    <property type="entry name" value="SANT/Myb"/>
</dbReference>
<dbReference type="Pfam" id="PF00249">
    <property type="entry name" value="Myb_DNA-binding"/>
    <property type="match status" value="1"/>
</dbReference>
<dbReference type="GO" id="GO:0009739">
    <property type="term" value="P:response to gibberellin"/>
    <property type="evidence" value="ECO:0007669"/>
    <property type="project" value="TreeGrafter"/>
</dbReference>
<dbReference type="InterPro" id="IPR006447">
    <property type="entry name" value="Myb_dom_plants"/>
</dbReference>
<evidence type="ECO:0000256" key="4">
    <source>
        <dbReference type="ARBA" id="ARBA00023163"/>
    </source>
</evidence>
<comment type="subcellular location">
    <subcellularLocation>
        <location evidence="1">Nucleus</location>
    </subcellularLocation>
</comment>
<evidence type="ECO:0000256" key="5">
    <source>
        <dbReference type="ARBA" id="ARBA00023242"/>
    </source>
</evidence>
<dbReference type="OrthoDB" id="118550at2759"/>
<dbReference type="SMART" id="SM00717">
    <property type="entry name" value="SANT"/>
    <property type="match status" value="1"/>
</dbReference>
<dbReference type="PROSITE" id="PS50158">
    <property type="entry name" value="ZF_CCHC"/>
    <property type="match status" value="1"/>
</dbReference>
<keyword evidence="4" id="KW-0804">Transcription</keyword>
<protein>
    <submittedName>
        <fullName evidence="11">Uncharacterized protein</fullName>
    </submittedName>
</protein>
<dbReference type="GO" id="GO:0006355">
    <property type="term" value="P:regulation of DNA-templated transcription"/>
    <property type="evidence" value="ECO:0007669"/>
    <property type="project" value="UniProtKB-ARBA"/>
</dbReference>
<dbReference type="NCBIfam" id="TIGR01557">
    <property type="entry name" value="myb_SHAQKYF"/>
    <property type="match status" value="1"/>
</dbReference>
<keyword evidence="6" id="KW-0862">Zinc</keyword>
<evidence type="ECO:0000259" key="8">
    <source>
        <dbReference type="PROSITE" id="PS50158"/>
    </source>
</evidence>
<dbReference type="PROSITE" id="PS51293">
    <property type="entry name" value="SANT"/>
    <property type="match status" value="1"/>
</dbReference>
<evidence type="ECO:0000313" key="11">
    <source>
        <dbReference type="EMBL" id="ONK70009.1"/>
    </source>
</evidence>
<feature type="domain" description="CCHC-type" evidence="8">
    <location>
        <begin position="3"/>
        <end position="18"/>
    </location>
</feature>
<dbReference type="OMA" id="NIIIKRC"/>
<dbReference type="GO" id="GO:0008270">
    <property type="term" value="F:zinc ion binding"/>
    <property type="evidence" value="ECO:0007669"/>
    <property type="project" value="UniProtKB-KW"/>
</dbReference>
<dbReference type="Gene3D" id="1.10.10.60">
    <property type="entry name" value="Homeodomain-like"/>
    <property type="match status" value="1"/>
</dbReference>
<evidence type="ECO:0000259" key="7">
    <source>
        <dbReference type="PROSITE" id="PS50090"/>
    </source>
</evidence>
<dbReference type="SUPFAM" id="SSF46689">
    <property type="entry name" value="Homeodomain-like"/>
    <property type="match status" value="1"/>
</dbReference>
<accession>A0A5P1EZM9</accession>
<dbReference type="InterPro" id="IPR052245">
    <property type="entry name" value="Plant_Stress_Dev_TF"/>
</dbReference>
<keyword evidence="6" id="KW-0863">Zinc-finger</keyword>
<evidence type="ECO:0000259" key="9">
    <source>
        <dbReference type="PROSITE" id="PS51293"/>
    </source>
</evidence>
<feature type="domain" description="HTH myb-type" evidence="10">
    <location>
        <begin position="99"/>
        <end position="155"/>
    </location>
</feature>
<evidence type="ECO:0000256" key="6">
    <source>
        <dbReference type="PROSITE-ProRule" id="PRU00047"/>
    </source>
</evidence>
<dbReference type="GO" id="GO:0009723">
    <property type="term" value="P:response to ethylene"/>
    <property type="evidence" value="ECO:0007669"/>
    <property type="project" value="TreeGrafter"/>
</dbReference>
<keyword evidence="6" id="KW-0479">Metal-binding</keyword>